<feature type="domain" description="DUF2423" evidence="2">
    <location>
        <begin position="1"/>
        <end position="40"/>
    </location>
</feature>
<protein>
    <recommendedName>
        <fullName evidence="2">DUF2423 domain-containing protein</fullName>
    </recommendedName>
</protein>
<evidence type="ECO:0000313" key="4">
    <source>
        <dbReference type="Proteomes" id="UP000193411"/>
    </source>
</evidence>
<dbReference type="Pfam" id="PF10338">
    <property type="entry name" value="YBL028C_N"/>
    <property type="match status" value="1"/>
</dbReference>
<dbReference type="STRING" id="765915.A0A1Y2I0C9"/>
<feature type="compositionally biased region" description="Basic and acidic residues" evidence="1">
    <location>
        <begin position="97"/>
        <end position="109"/>
    </location>
</feature>
<evidence type="ECO:0000313" key="3">
    <source>
        <dbReference type="EMBL" id="ORZ40310.1"/>
    </source>
</evidence>
<keyword evidence="4" id="KW-1185">Reference proteome</keyword>
<accession>A0A1Y2I0C9</accession>
<dbReference type="EMBL" id="MCFL01000003">
    <property type="protein sequence ID" value="ORZ40310.1"/>
    <property type="molecule type" value="Genomic_DNA"/>
</dbReference>
<dbReference type="Proteomes" id="UP000193411">
    <property type="component" value="Unassembled WGS sequence"/>
</dbReference>
<proteinExistence type="predicted"/>
<gene>
    <name evidence="3" type="ORF">BCR44DRAFT_1424805</name>
</gene>
<organism evidence="3 4">
    <name type="scientific">Catenaria anguillulae PL171</name>
    <dbReference type="NCBI Taxonomy" id="765915"/>
    <lineage>
        <taxon>Eukaryota</taxon>
        <taxon>Fungi</taxon>
        <taxon>Fungi incertae sedis</taxon>
        <taxon>Blastocladiomycota</taxon>
        <taxon>Blastocladiomycetes</taxon>
        <taxon>Blastocladiales</taxon>
        <taxon>Catenariaceae</taxon>
        <taxon>Catenaria</taxon>
    </lineage>
</organism>
<sequence length="147" mass="16690">MAKSIRSKSKRKFRAIKRAEIFDPVYNKRLQRCAARLHKDSKVVHVEEPEPESPKYSFSFKNALIDAPARARREAEKAAAMDMEEEEEAVQNTTFGHDADASMDVDQKLSAKSKSIKKKSSGKYNKFTGAIIVKKSKDGKKKSVLKW</sequence>
<evidence type="ECO:0000256" key="1">
    <source>
        <dbReference type="SAM" id="MobiDB-lite"/>
    </source>
</evidence>
<dbReference type="AlphaFoldDB" id="A0A1Y2I0C9"/>
<reference evidence="3 4" key="1">
    <citation type="submission" date="2016-07" db="EMBL/GenBank/DDBJ databases">
        <title>Pervasive Adenine N6-methylation of Active Genes in Fungi.</title>
        <authorList>
            <consortium name="DOE Joint Genome Institute"/>
            <person name="Mondo S.J."/>
            <person name="Dannebaum R.O."/>
            <person name="Kuo R.C."/>
            <person name="Labutti K."/>
            <person name="Haridas S."/>
            <person name="Kuo A."/>
            <person name="Salamov A."/>
            <person name="Ahrendt S.R."/>
            <person name="Lipzen A."/>
            <person name="Sullivan W."/>
            <person name="Andreopoulos W.B."/>
            <person name="Clum A."/>
            <person name="Lindquist E."/>
            <person name="Daum C."/>
            <person name="Ramamoorthy G.K."/>
            <person name="Gryganskyi A."/>
            <person name="Culley D."/>
            <person name="Magnuson J.K."/>
            <person name="James T.Y."/>
            <person name="O'Malley M.A."/>
            <person name="Stajich J.E."/>
            <person name="Spatafora J.W."/>
            <person name="Visel A."/>
            <person name="Grigoriev I.V."/>
        </authorList>
    </citation>
    <scope>NUCLEOTIDE SEQUENCE [LARGE SCALE GENOMIC DNA]</scope>
    <source>
        <strain evidence="3 4">PL171</strain>
    </source>
</reference>
<feature type="region of interest" description="Disordered" evidence="1">
    <location>
        <begin position="75"/>
        <end position="122"/>
    </location>
</feature>
<name>A0A1Y2I0C9_9FUNG</name>
<dbReference type="InterPro" id="IPR019434">
    <property type="entry name" value="DUF2423"/>
</dbReference>
<comment type="caution">
    <text evidence="3">The sequence shown here is derived from an EMBL/GenBank/DDBJ whole genome shotgun (WGS) entry which is preliminary data.</text>
</comment>
<evidence type="ECO:0000259" key="2">
    <source>
        <dbReference type="Pfam" id="PF10338"/>
    </source>
</evidence>